<dbReference type="EMBL" id="QGNW01000069">
    <property type="protein sequence ID" value="RVX02683.1"/>
    <property type="molecule type" value="Genomic_DNA"/>
</dbReference>
<name>A0A438J150_VITVI</name>
<organism evidence="3 4">
    <name type="scientific">Vitis vinifera</name>
    <name type="common">Grape</name>
    <dbReference type="NCBI Taxonomy" id="29760"/>
    <lineage>
        <taxon>Eukaryota</taxon>
        <taxon>Viridiplantae</taxon>
        <taxon>Streptophyta</taxon>
        <taxon>Embryophyta</taxon>
        <taxon>Tracheophyta</taxon>
        <taxon>Spermatophyta</taxon>
        <taxon>Magnoliopsida</taxon>
        <taxon>eudicotyledons</taxon>
        <taxon>Gunneridae</taxon>
        <taxon>Pentapetalae</taxon>
        <taxon>rosids</taxon>
        <taxon>Vitales</taxon>
        <taxon>Vitaceae</taxon>
        <taxon>Viteae</taxon>
        <taxon>Vitis</taxon>
    </lineage>
</organism>
<evidence type="ECO:0000256" key="2">
    <source>
        <dbReference type="SAM" id="SignalP"/>
    </source>
</evidence>
<evidence type="ECO:0000256" key="1">
    <source>
        <dbReference type="ARBA" id="ARBA00037947"/>
    </source>
</evidence>
<dbReference type="PANTHER" id="PTHR12093:SF10">
    <property type="entry name" value="MEMBRANE-ASSOCIATED PROTEIN HEM"/>
    <property type="match status" value="1"/>
</dbReference>
<feature type="chain" id="PRO_5019184388" evidence="2">
    <location>
        <begin position="19"/>
        <end position="226"/>
    </location>
</feature>
<reference evidence="3 4" key="1">
    <citation type="journal article" date="2018" name="PLoS Genet.">
        <title>Population sequencing reveals clonal diversity and ancestral inbreeding in the grapevine cultivar Chardonnay.</title>
        <authorList>
            <person name="Roach M.J."/>
            <person name="Johnson D.L."/>
            <person name="Bohlmann J."/>
            <person name="van Vuuren H.J."/>
            <person name="Jones S.J."/>
            <person name="Pretorius I.S."/>
            <person name="Schmidt S.A."/>
            <person name="Borneman A.R."/>
        </authorList>
    </citation>
    <scope>NUCLEOTIDE SEQUENCE [LARGE SCALE GENOMIC DNA]</scope>
    <source>
        <strain evidence="4">cv. Chardonnay</strain>
        <tissue evidence="3">Leaf</tissue>
    </source>
</reference>
<evidence type="ECO:0000313" key="4">
    <source>
        <dbReference type="Proteomes" id="UP000288805"/>
    </source>
</evidence>
<evidence type="ECO:0000313" key="3">
    <source>
        <dbReference type="EMBL" id="RVX02683.1"/>
    </source>
</evidence>
<proteinExistence type="inferred from homology"/>
<accession>A0A438J150</accession>
<keyword evidence="2" id="KW-0732">Signal</keyword>
<comment type="similarity">
    <text evidence="1">Belongs to the HEM-1/HEM-2 family.</text>
</comment>
<gene>
    <name evidence="3" type="primary">NAP1_5</name>
    <name evidence="3" type="ORF">CK203_016345</name>
</gene>
<dbReference type="AlphaFoldDB" id="A0A438J150"/>
<dbReference type="Pfam" id="PF09735">
    <property type="entry name" value="Nckap1"/>
    <property type="match status" value="1"/>
</dbReference>
<dbReference type="PANTHER" id="PTHR12093">
    <property type="entry name" value="NCK-ASSOCIATED PROTEIN 1"/>
    <property type="match status" value="1"/>
</dbReference>
<dbReference type="InterPro" id="IPR019137">
    <property type="entry name" value="Nck-associated_protein-1"/>
</dbReference>
<dbReference type="Proteomes" id="UP000288805">
    <property type="component" value="Unassembled WGS sequence"/>
</dbReference>
<sequence>MLVFVDWIVSLCSQVLEAVGPIIFLSTDTRKLRNEGFLSPFHPRYPDILTNSAHPMRAQDLANVTSYREWVLLGYLVCPDELLRVTSIDIALVHPRNFSVSFRYSYAYGMHEQQERSSWVVLKENLVLTLFRDEYVLLHEDYQLYVLPRILESKKMAKSGRTKQKEADLEYSVAKQVEKMISLVLCDVSVTMGMKYDMEKWLMIAVKCMSKQYYLVIPYIVRGEYY</sequence>
<feature type="signal peptide" evidence="2">
    <location>
        <begin position="1"/>
        <end position="18"/>
    </location>
</feature>
<protein>
    <submittedName>
        <fullName evidence="3">Uncharacterized protein</fullName>
    </submittedName>
</protein>
<comment type="caution">
    <text evidence="3">The sequence shown here is derived from an EMBL/GenBank/DDBJ whole genome shotgun (WGS) entry which is preliminary data.</text>
</comment>